<sequence length="55" mass="6072">MAGTRIQQVRKENPKSIMEPGYPGTDPKKVKQEIQRDLSKGVGAMTSREAGSIRD</sequence>
<keyword evidence="3" id="KW-1185">Reference proteome</keyword>
<name>A0ABW2EQA4_9BACI</name>
<evidence type="ECO:0000256" key="1">
    <source>
        <dbReference type="SAM" id="MobiDB-lite"/>
    </source>
</evidence>
<dbReference type="Proteomes" id="UP001596410">
    <property type="component" value="Unassembled WGS sequence"/>
</dbReference>
<feature type="region of interest" description="Disordered" evidence="1">
    <location>
        <begin position="1"/>
        <end position="55"/>
    </location>
</feature>
<gene>
    <name evidence="2" type="ORF">ACFQIC_17495</name>
</gene>
<accession>A0ABW2EQA4</accession>
<proteinExistence type="predicted"/>
<protein>
    <submittedName>
        <fullName evidence="2">Uncharacterized protein</fullName>
    </submittedName>
</protein>
<reference evidence="3" key="1">
    <citation type="journal article" date="2019" name="Int. J. Syst. Evol. Microbiol.">
        <title>The Global Catalogue of Microorganisms (GCM) 10K type strain sequencing project: providing services to taxonomists for standard genome sequencing and annotation.</title>
        <authorList>
            <consortium name="The Broad Institute Genomics Platform"/>
            <consortium name="The Broad Institute Genome Sequencing Center for Infectious Disease"/>
            <person name="Wu L."/>
            <person name="Ma J."/>
        </authorList>
    </citation>
    <scope>NUCLEOTIDE SEQUENCE [LARGE SCALE GENOMIC DNA]</scope>
    <source>
        <strain evidence="3">CGMCC 4.1621</strain>
    </source>
</reference>
<comment type="caution">
    <text evidence="2">The sequence shown here is derived from an EMBL/GenBank/DDBJ whole genome shotgun (WGS) entry which is preliminary data.</text>
</comment>
<feature type="compositionally biased region" description="Basic and acidic residues" evidence="1">
    <location>
        <begin position="26"/>
        <end position="39"/>
    </location>
</feature>
<evidence type="ECO:0000313" key="3">
    <source>
        <dbReference type="Proteomes" id="UP001596410"/>
    </source>
</evidence>
<dbReference type="EMBL" id="JBHSZV010000050">
    <property type="protein sequence ID" value="MFC7063606.1"/>
    <property type="molecule type" value="Genomic_DNA"/>
</dbReference>
<evidence type="ECO:0000313" key="2">
    <source>
        <dbReference type="EMBL" id="MFC7063606.1"/>
    </source>
</evidence>
<organism evidence="2 3">
    <name type="scientific">Halobacillus seohaensis</name>
    <dbReference type="NCBI Taxonomy" id="447421"/>
    <lineage>
        <taxon>Bacteria</taxon>
        <taxon>Bacillati</taxon>
        <taxon>Bacillota</taxon>
        <taxon>Bacilli</taxon>
        <taxon>Bacillales</taxon>
        <taxon>Bacillaceae</taxon>
        <taxon>Halobacillus</taxon>
    </lineage>
</organism>